<evidence type="ECO:0000256" key="2">
    <source>
        <dbReference type="ARBA" id="ARBA00022840"/>
    </source>
</evidence>
<feature type="domain" description="ABC transporter" evidence="3">
    <location>
        <begin position="5"/>
        <end position="245"/>
    </location>
</feature>
<dbReference type="PANTHER" id="PTHR43158:SF2">
    <property type="entry name" value="SKFA PEPTIDE EXPORT ATP-BINDING PROTEIN SKFE"/>
    <property type="match status" value="1"/>
</dbReference>
<dbReference type="PANTHER" id="PTHR43158">
    <property type="entry name" value="SKFA PEPTIDE EXPORT ATP-BINDING PROTEIN SKFE"/>
    <property type="match status" value="1"/>
</dbReference>
<evidence type="ECO:0000259" key="3">
    <source>
        <dbReference type="PROSITE" id="PS50893"/>
    </source>
</evidence>
<dbReference type="OrthoDB" id="9789994at2"/>
<keyword evidence="6" id="KW-1185">Reference proteome</keyword>
<evidence type="ECO:0000313" key="4">
    <source>
        <dbReference type="EMBL" id="OYN88269.1"/>
    </source>
</evidence>
<dbReference type="SMART" id="SM00382">
    <property type="entry name" value="AAA"/>
    <property type="match status" value="1"/>
</dbReference>
<name>A0A255E9N3_9ACTN</name>
<gene>
    <name evidence="5" type="ORF">CGZ91_10400</name>
    <name evidence="4" type="ORF">CGZ92_04835</name>
</gene>
<dbReference type="AlphaFoldDB" id="A0A255E9N3"/>
<dbReference type="GO" id="GO:0016887">
    <property type="term" value="F:ATP hydrolysis activity"/>
    <property type="evidence" value="ECO:0007669"/>
    <property type="project" value="InterPro"/>
</dbReference>
<dbReference type="SUPFAM" id="SSF52540">
    <property type="entry name" value="P-loop containing nucleoside triphosphate hydrolases"/>
    <property type="match status" value="1"/>
</dbReference>
<organism evidence="4 7">
    <name type="scientific">Parenemella sanctibonifatiensis</name>
    <dbReference type="NCBI Taxonomy" id="2016505"/>
    <lineage>
        <taxon>Bacteria</taxon>
        <taxon>Bacillati</taxon>
        <taxon>Actinomycetota</taxon>
        <taxon>Actinomycetes</taxon>
        <taxon>Propionibacteriales</taxon>
        <taxon>Propionibacteriaceae</taxon>
        <taxon>Parenemella</taxon>
    </lineage>
</organism>
<dbReference type="Proteomes" id="UP000216300">
    <property type="component" value="Unassembled WGS sequence"/>
</dbReference>
<dbReference type="InterPro" id="IPR003439">
    <property type="entry name" value="ABC_transporter-like_ATP-bd"/>
</dbReference>
<evidence type="ECO:0000313" key="7">
    <source>
        <dbReference type="Proteomes" id="UP000216533"/>
    </source>
</evidence>
<accession>A0A255EG19</accession>
<accession>A0A255E9N3</accession>
<dbReference type="RefSeq" id="WP_094450255.1">
    <property type="nucleotide sequence ID" value="NZ_NMVI01000013.1"/>
</dbReference>
<dbReference type="EMBL" id="NMVI01000013">
    <property type="protein sequence ID" value="OYN88269.1"/>
    <property type="molecule type" value="Genomic_DNA"/>
</dbReference>
<reference evidence="6 7" key="1">
    <citation type="submission" date="2017-07" db="EMBL/GenBank/DDBJ databases">
        <title>Draft whole genome sequences of clinical Proprionibacteriaceae strains.</title>
        <authorList>
            <person name="Bernier A.-M."/>
            <person name="Bernard K."/>
            <person name="Domingo M.-C."/>
        </authorList>
    </citation>
    <scope>NUCLEOTIDE SEQUENCE [LARGE SCALE GENOMIC DNA]</scope>
    <source>
        <strain evidence="5 6">NML 150081</strain>
        <strain evidence="4 7">NML 160184</strain>
    </source>
</reference>
<dbReference type="Gene3D" id="3.40.50.300">
    <property type="entry name" value="P-loop containing nucleotide triphosphate hydrolases"/>
    <property type="match status" value="1"/>
</dbReference>
<evidence type="ECO:0000256" key="1">
    <source>
        <dbReference type="ARBA" id="ARBA00022741"/>
    </source>
</evidence>
<protein>
    <submittedName>
        <fullName evidence="4">Iron ABC transporter ATP-binding protein</fullName>
    </submittedName>
</protein>
<evidence type="ECO:0000313" key="5">
    <source>
        <dbReference type="EMBL" id="OYN89901.1"/>
    </source>
</evidence>
<dbReference type="Proteomes" id="UP000216533">
    <property type="component" value="Unassembled WGS sequence"/>
</dbReference>
<dbReference type="GO" id="GO:0005524">
    <property type="term" value="F:ATP binding"/>
    <property type="evidence" value="ECO:0007669"/>
    <property type="project" value="UniProtKB-KW"/>
</dbReference>
<sequence length="261" mass="28109">MSAVAELVGVGVVRGGKHLLRDVNWRIDEDQRWVIIGPNGAGKTTLLQILAAQLYPTEGMVDLLGEIVGAVDVFELRPRIGVTSAALAERLPRSEIVSDVVVSAAYAVSGRWREHYDALDHDRAQALLDQLNVGHLAQRTFGTLSEGERKRVQLARAMMSDPEMLLLDEPAAGLDLAGREGLLATLTELVQDPDSPAVVMVSHHMEDIPPGITHAMLLRQGEVVAAGPIQETVTSASLSDTFGLELRLARTAGGRFTAMAR</sequence>
<evidence type="ECO:0000313" key="6">
    <source>
        <dbReference type="Proteomes" id="UP000216300"/>
    </source>
</evidence>
<dbReference type="InterPro" id="IPR027417">
    <property type="entry name" value="P-loop_NTPase"/>
</dbReference>
<keyword evidence="2 4" id="KW-0067">ATP-binding</keyword>
<keyword evidence="1" id="KW-0547">Nucleotide-binding</keyword>
<dbReference type="Pfam" id="PF00005">
    <property type="entry name" value="ABC_tran"/>
    <property type="match status" value="1"/>
</dbReference>
<dbReference type="EMBL" id="NMVJ01000008">
    <property type="protein sequence ID" value="OYN89901.1"/>
    <property type="molecule type" value="Genomic_DNA"/>
</dbReference>
<dbReference type="InterPro" id="IPR003593">
    <property type="entry name" value="AAA+_ATPase"/>
</dbReference>
<comment type="caution">
    <text evidence="4">The sequence shown here is derived from an EMBL/GenBank/DDBJ whole genome shotgun (WGS) entry which is preliminary data.</text>
</comment>
<dbReference type="PROSITE" id="PS50893">
    <property type="entry name" value="ABC_TRANSPORTER_2"/>
    <property type="match status" value="1"/>
</dbReference>
<proteinExistence type="predicted"/>